<dbReference type="GO" id="GO:0005576">
    <property type="term" value="C:extracellular region"/>
    <property type="evidence" value="ECO:0007669"/>
    <property type="project" value="InterPro"/>
</dbReference>
<dbReference type="Pfam" id="PF00188">
    <property type="entry name" value="CAP"/>
    <property type="match status" value="1"/>
</dbReference>
<dbReference type="PRINTS" id="PR00837">
    <property type="entry name" value="V5TPXLIKE"/>
</dbReference>
<dbReference type="InterPro" id="IPR001283">
    <property type="entry name" value="CRISP-related"/>
</dbReference>
<dbReference type="EMBL" id="CP017174">
    <property type="protein sequence ID" value="QDE71895.1"/>
    <property type="molecule type" value="Genomic_DNA"/>
</dbReference>
<keyword evidence="3" id="KW-0378">Hydrolase</keyword>
<feature type="compositionally biased region" description="Polar residues" evidence="1">
    <location>
        <begin position="41"/>
        <end position="54"/>
    </location>
</feature>
<feature type="region of interest" description="Disordered" evidence="1">
    <location>
        <begin position="37"/>
        <end position="77"/>
    </location>
</feature>
<protein>
    <submittedName>
        <fullName evidence="3">Serine protease</fullName>
    </submittedName>
</protein>
<dbReference type="GO" id="GO:0008233">
    <property type="term" value="F:peptidase activity"/>
    <property type="evidence" value="ECO:0007669"/>
    <property type="project" value="UniProtKB-KW"/>
</dbReference>
<dbReference type="SUPFAM" id="SSF55797">
    <property type="entry name" value="PR-1-like"/>
    <property type="match status" value="1"/>
</dbReference>
<evidence type="ECO:0000313" key="3">
    <source>
        <dbReference type="EMBL" id="QDE71895.1"/>
    </source>
</evidence>
<evidence type="ECO:0000256" key="1">
    <source>
        <dbReference type="SAM" id="MobiDB-lite"/>
    </source>
</evidence>
<dbReference type="InterPro" id="IPR035940">
    <property type="entry name" value="CAP_sf"/>
</dbReference>
<dbReference type="SMART" id="SM00198">
    <property type="entry name" value="SCP"/>
    <property type="match status" value="1"/>
</dbReference>
<dbReference type="Proteomes" id="UP000320179">
    <property type="component" value="Chromosome"/>
</dbReference>
<dbReference type="FunFam" id="3.40.33.10:FF:000004">
    <property type="entry name" value="CAP, cysteine-rich secretory protein, antigen 5"/>
    <property type="match status" value="1"/>
</dbReference>
<dbReference type="PRINTS" id="PR00838">
    <property type="entry name" value="V5ALLERGEN"/>
</dbReference>
<dbReference type="GO" id="GO:0006508">
    <property type="term" value="P:proteolysis"/>
    <property type="evidence" value="ECO:0007669"/>
    <property type="project" value="UniProtKB-KW"/>
</dbReference>
<name>A0AAE6G701_MYXXA</name>
<accession>A0AAE6G701</accession>
<gene>
    <name evidence="3" type="ORF">BHS09_35685</name>
</gene>
<dbReference type="Gene3D" id="3.40.33.10">
    <property type="entry name" value="CAP"/>
    <property type="match status" value="1"/>
</dbReference>
<evidence type="ECO:0000259" key="2">
    <source>
        <dbReference type="SMART" id="SM00198"/>
    </source>
</evidence>
<dbReference type="AlphaFoldDB" id="A0AAE6G701"/>
<organism evidence="3 4">
    <name type="scientific">Myxococcus xanthus</name>
    <dbReference type="NCBI Taxonomy" id="34"/>
    <lineage>
        <taxon>Bacteria</taxon>
        <taxon>Pseudomonadati</taxon>
        <taxon>Myxococcota</taxon>
        <taxon>Myxococcia</taxon>
        <taxon>Myxococcales</taxon>
        <taxon>Cystobacterineae</taxon>
        <taxon>Myxococcaceae</taxon>
        <taxon>Myxococcus</taxon>
    </lineage>
</organism>
<reference evidence="3 4" key="1">
    <citation type="journal article" date="2019" name="Science">
        <title>Social genes are selection hotspots in kin groups of a soil microbe.</title>
        <authorList>
            <person name="Wielgoss S."/>
            <person name="Wolfensberger R."/>
            <person name="Sun L."/>
            <person name="Fiegna F."/>
            <person name="Velicer G.J."/>
        </authorList>
    </citation>
    <scope>NUCLEOTIDE SEQUENCE [LARGE SCALE GENOMIC DNA]</scope>
    <source>
        <strain evidence="3 4">MC3.5.9c15</strain>
    </source>
</reference>
<dbReference type="InterPro" id="IPR018244">
    <property type="entry name" value="Allrgn_V5/Tpx1_CS"/>
</dbReference>
<dbReference type="RefSeq" id="WP_140800383.1">
    <property type="nucleotide sequence ID" value="NZ_CP017173.1"/>
</dbReference>
<keyword evidence="3" id="KW-0645">Protease</keyword>
<feature type="domain" description="SCP" evidence="2">
    <location>
        <begin position="76"/>
        <end position="221"/>
    </location>
</feature>
<dbReference type="InterPro" id="IPR014044">
    <property type="entry name" value="CAP_dom"/>
</dbReference>
<dbReference type="PROSITE" id="PS01009">
    <property type="entry name" value="CRISP_1"/>
    <property type="match status" value="1"/>
</dbReference>
<dbReference type="InterPro" id="IPR002413">
    <property type="entry name" value="V5_allergen-like"/>
</dbReference>
<sequence length="225" mass="24706">MHERASWRIIPLMPSFSRASRWSALLLLPPLLGCGSGGTQQGRRQNATSQQAVASRQPAASAKPKEPRAAPPDAQDFSRDMVTAHNLARSRAQPAPKPALPPLAWSTQAERKAASWAKACKFEHNPNRGDFGENLAAATPGAWTTSQVVKSWADESADYDYRRNTCQKGKVCGHYTQVVWRKTAAVGCATVMCNKNSPFGAKFPTWQLWVCNYAPPGNWVGQRPY</sequence>
<dbReference type="PANTHER" id="PTHR10334">
    <property type="entry name" value="CYSTEINE-RICH SECRETORY PROTEIN-RELATED"/>
    <property type="match status" value="1"/>
</dbReference>
<proteinExistence type="predicted"/>
<evidence type="ECO:0000313" key="4">
    <source>
        <dbReference type="Proteomes" id="UP000320179"/>
    </source>
</evidence>